<dbReference type="GO" id="GO:1902660">
    <property type="term" value="P:negative regulation of glucose mediated signaling pathway"/>
    <property type="evidence" value="ECO:0007669"/>
    <property type="project" value="TreeGrafter"/>
</dbReference>
<evidence type="ECO:0000256" key="3">
    <source>
        <dbReference type="ARBA" id="ARBA00025762"/>
    </source>
</evidence>
<dbReference type="Proteomes" id="UP000306402">
    <property type="component" value="Unassembled WGS sequence"/>
</dbReference>
<dbReference type="Gene3D" id="3.60.15.10">
    <property type="entry name" value="Ribonuclease Z/Hydroxyacylglutathione hydrolase-like"/>
    <property type="match status" value="1"/>
</dbReference>
<dbReference type="GO" id="GO:0004115">
    <property type="term" value="F:3',5'-cyclic-AMP phosphodiesterase activity"/>
    <property type="evidence" value="ECO:0007669"/>
    <property type="project" value="UniProtKB-UniRule"/>
</dbReference>
<dbReference type="Pfam" id="PF02112">
    <property type="entry name" value="PDEase_II"/>
    <property type="match status" value="1"/>
</dbReference>
<dbReference type="RefSeq" id="WP_138368356.1">
    <property type="nucleotide sequence ID" value="NZ_VCEJ01000008.1"/>
</dbReference>
<feature type="signal peptide" evidence="5">
    <location>
        <begin position="1"/>
        <end position="19"/>
    </location>
</feature>
<dbReference type="SUPFAM" id="SSF56281">
    <property type="entry name" value="Metallo-hydrolase/oxidoreductase"/>
    <property type="match status" value="1"/>
</dbReference>
<dbReference type="PIRSF" id="PIRSF000962">
    <property type="entry name" value="Cyc_nuc_PDEase"/>
    <property type="match status" value="1"/>
</dbReference>
<keyword evidence="7" id="KW-1185">Reference proteome</keyword>
<name>A0A5R9KQ69_9BACT</name>
<dbReference type="PANTHER" id="PTHR28283:SF1">
    <property type="entry name" value="3',5'-CYCLIC-NUCLEOTIDE PHOSPHODIESTERASE 1"/>
    <property type="match status" value="1"/>
</dbReference>
<dbReference type="PROSITE" id="PS00607">
    <property type="entry name" value="PDEASE_II"/>
    <property type="match status" value="1"/>
</dbReference>
<keyword evidence="2 4" id="KW-0114">cAMP</keyword>
<dbReference type="PANTHER" id="PTHR28283">
    <property type="entry name" value="3',5'-CYCLIC-NUCLEOTIDE PHOSPHODIESTERASE 1"/>
    <property type="match status" value="1"/>
</dbReference>
<dbReference type="InterPro" id="IPR024225">
    <property type="entry name" value="cAMP-PdiesteraseII_CS"/>
</dbReference>
<dbReference type="EMBL" id="VCEJ01000008">
    <property type="protein sequence ID" value="TLU98258.1"/>
    <property type="molecule type" value="Genomic_DNA"/>
</dbReference>
<dbReference type="GO" id="GO:0047555">
    <property type="term" value="F:3',5'-cyclic-GMP phosphodiesterase activity"/>
    <property type="evidence" value="ECO:0007669"/>
    <property type="project" value="TreeGrafter"/>
</dbReference>
<dbReference type="InterPro" id="IPR000396">
    <property type="entry name" value="Pdiesterase2"/>
</dbReference>
<gene>
    <name evidence="6" type="ORF">FEN17_26150</name>
</gene>
<evidence type="ECO:0000313" key="7">
    <source>
        <dbReference type="Proteomes" id="UP000306402"/>
    </source>
</evidence>
<comment type="caution">
    <text evidence="6">The sequence shown here is derived from an EMBL/GenBank/DDBJ whole genome shotgun (WGS) entry which is preliminary data.</text>
</comment>
<evidence type="ECO:0000256" key="5">
    <source>
        <dbReference type="SAM" id="SignalP"/>
    </source>
</evidence>
<sequence>MRILLLFLFVAFQNMPCFGQDGFKIVPLGVKGGGEDGNLSAYMVAPVGSDNYICLDAGTITNGIQKAVDQKVFPVAANVVLRKYIKAYFISHPHLDHLSGMIINSPEDTAKNVYGFEQCIETIKNHYFNWQSWPNMGNEGQAPALKKYTYKLLSENQNIPIDQTEMSVQGFKLSHSNPYESAAFLIKNGENYLLYFGDTGPDEIEKSNKMEIVWKTVAPLVLNKKLKGIFLEVSYPNIQPDRQLYGHLTPNWLMKELQKLAGFAGKENVKNLNVIVSHIKPSSKNEQTITNELKAANSLGLDLIFPQQGTQLELR</sequence>
<reference evidence="6 7" key="1">
    <citation type="submission" date="2019-05" db="EMBL/GenBank/DDBJ databases">
        <authorList>
            <person name="Qu J.-H."/>
        </authorList>
    </citation>
    <scope>NUCLEOTIDE SEQUENCE [LARGE SCALE GENOMIC DNA]</scope>
    <source>
        <strain evidence="6 7">T17</strain>
    </source>
</reference>
<keyword evidence="5" id="KW-0732">Signal</keyword>
<dbReference type="OrthoDB" id="9803916at2"/>
<evidence type="ECO:0000313" key="6">
    <source>
        <dbReference type="EMBL" id="TLU98258.1"/>
    </source>
</evidence>
<dbReference type="CDD" id="cd07735">
    <property type="entry name" value="class_II_PDE_MBL-fold"/>
    <property type="match status" value="1"/>
</dbReference>
<dbReference type="InterPro" id="IPR036866">
    <property type="entry name" value="RibonucZ/Hydroxyglut_hydro"/>
</dbReference>
<dbReference type="PRINTS" id="PR00388">
    <property type="entry name" value="PDIESTERASE2"/>
</dbReference>
<feature type="chain" id="PRO_5024467041" evidence="5">
    <location>
        <begin position="20"/>
        <end position="315"/>
    </location>
</feature>
<dbReference type="GO" id="GO:0006198">
    <property type="term" value="P:cAMP catabolic process"/>
    <property type="evidence" value="ECO:0007669"/>
    <property type="project" value="UniProtKB-UniRule"/>
</dbReference>
<protein>
    <submittedName>
        <fullName evidence="6">3',5'-cyclic-nucleotide phosphodiesterase</fullName>
    </submittedName>
</protein>
<organism evidence="6 7">
    <name type="scientific">Dyadobacter luticola</name>
    <dbReference type="NCBI Taxonomy" id="1979387"/>
    <lineage>
        <taxon>Bacteria</taxon>
        <taxon>Pseudomonadati</taxon>
        <taxon>Bacteroidota</taxon>
        <taxon>Cytophagia</taxon>
        <taxon>Cytophagales</taxon>
        <taxon>Spirosomataceae</taxon>
        <taxon>Dyadobacter</taxon>
    </lineage>
</organism>
<proteinExistence type="inferred from homology"/>
<evidence type="ECO:0000256" key="1">
    <source>
        <dbReference type="ARBA" id="ARBA00022801"/>
    </source>
</evidence>
<evidence type="ECO:0000256" key="2">
    <source>
        <dbReference type="ARBA" id="ARBA00023149"/>
    </source>
</evidence>
<evidence type="ECO:0000256" key="4">
    <source>
        <dbReference type="PIRNR" id="PIRNR000962"/>
    </source>
</evidence>
<dbReference type="AlphaFoldDB" id="A0A5R9KQ69"/>
<keyword evidence="1 4" id="KW-0378">Hydrolase</keyword>
<accession>A0A5R9KQ69</accession>
<comment type="similarity">
    <text evidence="3 4">Belongs to the cyclic nucleotide phosphodiesterase class-II family.</text>
</comment>